<dbReference type="Pfam" id="PF13144">
    <property type="entry name" value="ChapFlgA"/>
    <property type="match status" value="1"/>
</dbReference>
<dbReference type="SMART" id="SM00858">
    <property type="entry name" value="SAF"/>
    <property type="match status" value="1"/>
</dbReference>
<feature type="domain" description="SAF" evidence="5">
    <location>
        <begin position="103"/>
        <end position="165"/>
    </location>
</feature>
<dbReference type="Gene3D" id="3.90.1210.10">
    <property type="entry name" value="Antifreeze-like/N-acetylneuraminic acid synthase C-terminal domain"/>
    <property type="match status" value="1"/>
</dbReference>
<name>A0ABT2PQ61_9BURK</name>
<dbReference type="Proteomes" id="UP001525968">
    <property type="component" value="Unassembled WGS sequence"/>
</dbReference>
<keyword evidence="4" id="KW-1005">Bacterial flagellum biogenesis</keyword>
<dbReference type="InterPro" id="IPR039246">
    <property type="entry name" value="Flagellar_FlgA"/>
</dbReference>
<sequence>MLGLGGWLAAGTVQAQSSAELEAMSLRWAQAALRSAEAADLPLRMEVQIGQIDSRLKLAACAKVETYLPAGSRLWGRTRLGLRCVQGPSPWNVFLPLTVQAFGPAWVLATNVRQGEALTADDATVSEVDWAEQVSPVVARQQAWVGQEAARHLQAGQVLRQNMLRPPQLFAMGAQVKVSVSGGGFSVVSSGRAMAAGAEGANVRVRMDNGRLVSGIVNAEGVVEVP</sequence>
<comment type="subcellular location">
    <subcellularLocation>
        <location evidence="1 4">Periplasm</location>
    </subcellularLocation>
</comment>
<dbReference type="PANTHER" id="PTHR36307">
    <property type="entry name" value="FLAGELLA BASAL BODY P-RING FORMATION PROTEIN FLGA"/>
    <property type="match status" value="1"/>
</dbReference>
<dbReference type="EMBL" id="JAODYH010000010">
    <property type="protein sequence ID" value="MCT9812605.1"/>
    <property type="molecule type" value="Genomic_DNA"/>
</dbReference>
<accession>A0ABT2PQ61</accession>
<reference evidence="6 7" key="1">
    <citation type="submission" date="2022-09" db="EMBL/GenBank/DDBJ databases">
        <title>Draft genome of isolate Be4.</title>
        <authorList>
            <person name="Sanchez-Castro I."/>
            <person name="Martinez-Rodriguez P."/>
            <person name="Descostes M."/>
            <person name="Merroun M."/>
        </authorList>
    </citation>
    <scope>NUCLEOTIDE SEQUENCE [LARGE SCALE GENOMIC DNA]</scope>
    <source>
        <strain evidence="6 7">Be4</strain>
    </source>
</reference>
<evidence type="ECO:0000256" key="4">
    <source>
        <dbReference type="RuleBase" id="RU362063"/>
    </source>
</evidence>
<evidence type="ECO:0000256" key="3">
    <source>
        <dbReference type="ARBA" id="ARBA00022764"/>
    </source>
</evidence>
<dbReference type="InterPro" id="IPR013974">
    <property type="entry name" value="SAF"/>
</dbReference>
<organism evidence="6 7">
    <name type="scientific">Acidovorax bellezanensis</name>
    <dbReference type="NCBI Taxonomy" id="2976702"/>
    <lineage>
        <taxon>Bacteria</taxon>
        <taxon>Pseudomonadati</taxon>
        <taxon>Pseudomonadota</taxon>
        <taxon>Betaproteobacteria</taxon>
        <taxon>Burkholderiales</taxon>
        <taxon>Comamonadaceae</taxon>
        <taxon>Acidovorax</taxon>
    </lineage>
</organism>
<keyword evidence="6" id="KW-0966">Cell projection</keyword>
<evidence type="ECO:0000313" key="6">
    <source>
        <dbReference type="EMBL" id="MCT9812605.1"/>
    </source>
</evidence>
<protein>
    <recommendedName>
        <fullName evidence="4">Flagella basal body P-ring formation protein FlgA</fullName>
    </recommendedName>
</protein>
<comment type="similarity">
    <text evidence="4">Belongs to the FlgA family.</text>
</comment>
<keyword evidence="2" id="KW-0732">Signal</keyword>
<keyword evidence="3 4" id="KW-0574">Periplasm</keyword>
<dbReference type="NCBIfam" id="TIGR03170">
    <property type="entry name" value="flgA_cterm"/>
    <property type="match status" value="1"/>
</dbReference>
<proteinExistence type="inferred from homology"/>
<evidence type="ECO:0000313" key="7">
    <source>
        <dbReference type="Proteomes" id="UP001525968"/>
    </source>
</evidence>
<dbReference type="InterPro" id="IPR017585">
    <property type="entry name" value="SAF_FlgA"/>
</dbReference>
<keyword evidence="6" id="KW-0969">Cilium</keyword>
<keyword evidence="6" id="KW-0282">Flagellum</keyword>
<evidence type="ECO:0000259" key="5">
    <source>
        <dbReference type="SMART" id="SM00858"/>
    </source>
</evidence>
<gene>
    <name evidence="6" type="primary">flgA</name>
    <name evidence="6" type="ORF">N0K08_18395</name>
</gene>
<dbReference type="InterPro" id="IPR041231">
    <property type="entry name" value="FlgA_N"/>
</dbReference>
<keyword evidence="7" id="KW-1185">Reference proteome</keyword>
<dbReference type="Gene3D" id="2.30.30.760">
    <property type="match status" value="1"/>
</dbReference>
<evidence type="ECO:0000256" key="2">
    <source>
        <dbReference type="ARBA" id="ARBA00022729"/>
    </source>
</evidence>
<comment type="function">
    <text evidence="4">Involved in the assembly process of the P-ring formation. It may associate with FlgF on the rod constituting a structure essential for the P-ring assembly or may act as a modulator protein for the P-ring assembly.</text>
</comment>
<dbReference type="CDD" id="cd11614">
    <property type="entry name" value="SAF_CpaB_FlgA_like"/>
    <property type="match status" value="1"/>
</dbReference>
<comment type="caution">
    <text evidence="6">The sequence shown here is derived from an EMBL/GenBank/DDBJ whole genome shotgun (WGS) entry which is preliminary data.</text>
</comment>
<dbReference type="PANTHER" id="PTHR36307:SF1">
    <property type="entry name" value="FLAGELLA BASAL BODY P-RING FORMATION PROTEIN FLGA"/>
    <property type="match status" value="1"/>
</dbReference>
<evidence type="ECO:0000256" key="1">
    <source>
        <dbReference type="ARBA" id="ARBA00004418"/>
    </source>
</evidence>
<dbReference type="Pfam" id="PF17656">
    <property type="entry name" value="ChapFlgA_N"/>
    <property type="match status" value="1"/>
</dbReference>